<name>A0A7N6BS65_ANATE</name>
<evidence type="ECO:0000259" key="5">
    <source>
        <dbReference type="Pfam" id="PF00501"/>
    </source>
</evidence>
<organism evidence="7 8">
    <name type="scientific">Anabas testudineus</name>
    <name type="common">Climbing perch</name>
    <name type="synonym">Anthias testudineus</name>
    <dbReference type="NCBI Taxonomy" id="64144"/>
    <lineage>
        <taxon>Eukaryota</taxon>
        <taxon>Metazoa</taxon>
        <taxon>Chordata</taxon>
        <taxon>Craniata</taxon>
        <taxon>Vertebrata</taxon>
        <taxon>Euteleostomi</taxon>
        <taxon>Actinopterygii</taxon>
        <taxon>Neopterygii</taxon>
        <taxon>Teleostei</taxon>
        <taxon>Neoteleostei</taxon>
        <taxon>Acanthomorphata</taxon>
        <taxon>Anabantaria</taxon>
        <taxon>Anabantiformes</taxon>
        <taxon>Anabantoidei</taxon>
        <taxon>Anabantidae</taxon>
        <taxon>Anabas</taxon>
    </lineage>
</organism>
<dbReference type="InterPro" id="IPR020845">
    <property type="entry name" value="AMP-binding_CS"/>
</dbReference>
<dbReference type="GO" id="GO:0006631">
    <property type="term" value="P:fatty acid metabolic process"/>
    <property type="evidence" value="ECO:0007669"/>
    <property type="project" value="TreeGrafter"/>
</dbReference>
<evidence type="ECO:0008006" key="9">
    <source>
        <dbReference type="Google" id="ProtNLM"/>
    </source>
</evidence>
<dbReference type="InterPro" id="IPR000873">
    <property type="entry name" value="AMP-dep_synth/lig_dom"/>
</dbReference>
<keyword evidence="4" id="KW-0472">Membrane</keyword>
<evidence type="ECO:0000313" key="7">
    <source>
        <dbReference type="Ensembl" id="ENSATEP00000066522.1"/>
    </source>
</evidence>
<evidence type="ECO:0000256" key="4">
    <source>
        <dbReference type="SAM" id="Phobius"/>
    </source>
</evidence>
<evidence type="ECO:0000256" key="1">
    <source>
        <dbReference type="ARBA" id="ARBA00006432"/>
    </source>
</evidence>
<dbReference type="AlphaFoldDB" id="A0A7N6BS65"/>
<comment type="similarity">
    <text evidence="1">Belongs to the ATP-dependent AMP-binding enzyme family.</text>
</comment>
<dbReference type="FunFam" id="3.40.50.12780:FF:000030">
    <property type="entry name" value="Acyl-CoA synthetase family member 3"/>
    <property type="match status" value="1"/>
</dbReference>
<dbReference type="InterPro" id="IPR042099">
    <property type="entry name" value="ANL_N_sf"/>
</dbReference>
<evidence type="ECO:0000259" key="6">
    <source>
        <dbReference type="Pfam" id="PF13193"/>
    </source>
</evidence>
<feature type="domain" description="AMP-binding enzyme C-terminal" evidence="6">
    <location>
        <begin position="519"/>
        <end position="594"/>
    </location>
</feature>
<reference evidence="7" key="3">
    <citation type="submission" date="2025-09" db="UniProtKB">
        <authorList>
            <consortium name="Ensembl"/>
        </authorList>
    </citation>
    <scope>IDENTIFICATION</scope>
</reference>
<keyword evidence="3" id="KW-0443">Lipid metabolism</keyword>
<dbReference type="InParanoid" id="A0A7N6BS65"/>
<dbReference type="CDD" id="cd05941">
    <property type="entry name" value="MCS"/>
    <property type="match status" value="1"/>
</dbReference>
<proteinExistence type="inferred from homology"/>
<dbReference type="Proteomes" id="UP000265040">
    <property type="component" value="Chromosome 3"/>
</dbReference>
<dbReference type="InterPro" id="IPR045851">
    <property type="entry name" value="AMP-bd_C_sf"/>
</dbReference>
<dbReference type="PANTHER" id="PTHR43201">
    <property type="entry name" value="ACYL-COA SYNTHETASE"/>
    <property type="match status" value="1"/>
</dbReference>
<dbReference type="PROSITE" id="PS00455">
    <property type="entry name" value="AMP_BINDING"/>
    <property type="match status" value="1"/>
</dbReference>
<sequence>MKIVSFTCTVNFTESNFSGNKIYFTLFLFMLFLLWHRPHRALLCIAYCPSEPGQWLLRTVVQRRTHRWTAVPSSRTSQKPVFAKALAFGDKPAIIDSSGSHSYKKLYCSSLGLASRISTALNSDFGSLEGKRISFLCGNDASYTVAQWAVWMSGGTAVPLYRKHPQLELEYVISDSQSSLLVAGHSYANTLEPLAQRLGLPYLALPPTSNLDTLDGDDTQAKESPITDWADRPAMIIYTSGTTGRPKGVVHTHSSLQAMVQCLVSEWAWSRDDVILHTLPLHHVHGIVNKLLCPLWVGATCIMLPEFQPQKVWDMLLSSQAPLVNVFMAVPTIYSKLIQYYDQHFTQPHVKDFVKAVCKERIRLMVSGSAALPLPTLQRWEEITGHTLLERYGMTEIGMALSNPLNGRRIPGAVGLPLPRMEVQIVMNNTTNTTVVESNHRQTQVRPGLEGKEGELLVRGPSVFKEYWNKPQETREAFTDDGWFKTGDTAVYKNGVYWILGRTSVDIIKSGGYKISALEVERHLLAHPDIIDVAVIGAPDAIWGQKVTAVVQLKKGASMNLPELKIWARKHMASYTIPTGLVLVEEIPKNQMGKVNKKALLRHFFP</sequence>
<dbReference type="GeneTree" id="ENSGT00940000157000"/>
<dbReference type="Pfam" id="PF00501">
    <property type="entry name" value="AMP-binding"/>
    <property type="match status" value="1"/>
</dbReference>
<gene>
    <name evidence="7" type="primary">ACSF3</name>
</gene>
<dbReference type="Ensembl" id="ENSATET00000051700.2">
    <property type="protein sequence ID" value="ENSATEP00000066522.1"/>
    <property type="gene ID" value="ENSATEG00000011508.3"/>
</dbReference>
<feature type="domain" description="AMP-dependent synthetase/ligase" evidence="5">
    <location>
        <begin position="84"/>
        <end position="468"/>
    </location>
</feature>
<dbReference type="GO" id="GO:0031956">
    <property type="term" value="F:medium-chain fatty acid-CoA ligase activity"/>
    <property type="evidence" value="ECO:0007669"/>
    <property type="project" value="TreeGrafter"/>
</dbReference>
<dbReference type="InterPro" id="IPR025110">
    <property type="entry name" value="AMP-bd_C"/>
</dbReference>
<protein>
    <recommendedName>
        <fullName evidence="9">Acyl-CoA synthetase family member 3</fullName>
    </recommendedName>
</protein>
<dbReference type="SUPFAM" id="SSF56801">
    <property type="entry name" value="Acetyl-CoA synthetase-like"/>
    <property type="match status" value="1"/>
</dbReference>
<reference evidence="7" key="1">
    <citation type="submission" date="2021-04" db="EMBL/GenBank/DDBJ databases">
        <authorList>
            <consortium name="Wellcome Sanger Institute Data Sharing"/>
        </authorList>
    </citation>
    <scope>NUCLEOTIDE SEQUENCE [LARGE SCALE GENOMIC DNA]</scope>
</reference>
<evidence type="ECO:0000313" key="8">
    <source>
        <dbReference type="Proteomes" id="UP000265040"/>
    </source>
</evidence>
<keyword evidence="2" id="KW-0436">Ligase</keyword>
<keyword evidence="4" id="KW-1133">Transmembrane helix</keyword>
<evidence type="ECO:0000256" key="2">
    <source>
        <dbReference type="ARBA" id="ARBA00022598"/>
    </source>
</evidence>
<dbReference type="FunCoup" id="A0A7N6BS65">
    <property type="interactions" value="945"/>
</dbReference>
<accession>A0A7N6BS65</accession>
<feature type="transmembrane region" description="Helical" evidence="4">
    <location>
        <begin position="21"/>
        <end position="38"/>
    </location>
</feature>
<dbReference type="Pfam" id="PF13193">
    <property type="entry name" value="AMP-binding_C"/>
    <property type="match status" value="1"/>
</dbReference>
<evidence type="ECO:0000256" key="3">
    <source>
        <dbReference type="ARBA" id="ARBA00023098"/>
    </source>
</evidence>
<reference evidence="7" key="2">
    <citation type="submission" date="2025-08" db="UniProtKB">
        <authorList>
            <consortium name="Ensembl"/>
        </authorList>
    </citation>
    <scope>IDENTIFICATION</scope>
</reference>
<dbReference type="PANTHER" id="PTHR43201:SF8">
    <property type="entry name" value="ACYL-COA SYNTHETASE FAMILY MEMBER 3"/>
    <property type="match status" value="1"/>
</dbReference>
<keyword evidence="4" id="KW-0812">Transmembrane</keyword>
<keyword evidence="8" id="KW-1185">Reference proteome</keyword>
<dbReference type="GO" id="GO:0005737">
    <property type="term" value="C:cytoplasm"/>
    <property type="evidence" value="ECO:0007669"/>
    <property type="project" value="UniProtKB-ARBA"/>
</dbReference>
<dbReference type="OrthoDB" id="2962993at2759"/>
<dbReference type="Gene3D" id="3.30.300.30">
    <property type="match status" value="1"/>
</dbReference>
<dbReference type="Gene3D" id="3.40.50.12780">
    <property type="entry name" value="N-terminal domain of ligase-like"/>
    <property type="match status" value="1"/>
</dbReference>